<reference evidence="2 3" key="1">
    <citation type="journal article" date="2018" name="Biotechnol. Biofuels">
        <title>Integrative visual omics of the white-rot fungus Polyporus brumalis exposes the biotechnological potential of its oxidative enzymes for delignifying raw plant biomass.</title>
        <authorList>
            <person name="Miyauchi S."/>
            <person name="Rancon A."/>
            <person name="Drula E."/>
            <person name="Hage H."/>
            <person name="Chaduli D."/>
            <person name="Favel A."/>
            <person name="Grisel S."/>
            <person name="Henrissat B."/>
            <person name="Herpoel-Gimbert I."/>
            <person name="Ruiz-Duenas F.J."/>
            <person name="Chevret D."/>
            <person name="Hainaut M."/>
            <person name="Lin J."/>
            <person name="Wang M."/>
            <person name="Pangilinan J."/>
            <person name="Lipzen A."/>
            <person name="Lesage-Meessen L."/>
            <person name="Navarro D."/>
            <person name="Riley R."/>
            <person name="Grigoriev I.V."/>
            <person name="Zhou S."/>
            <person name="Raouche S."/>
            <person name="Rosso M.N."/>
        </authorList>
    </citation>
    <scope>NUCLEOTIDE SEQUENCE [LARGE SCALE GENOMIC DNA]</scope>
    <source>
        <strain evidence="2 3">BRFM 1820</strain>
    </source>
</reference>
<organism evidence="2 3">
    <name type="scientific">Lentinus brumalis</name>
    <dbReference type="NCBI Taxonomy" id="2498619"/>
    <lineage>
        <taxon>Eukaryota</taxon>
        <taxon>Fungi</taxon>
        <taxon>Dikarya</taxon>
        <taxon>Basidiomycota</taxon>
        <taxon>Agaricomycotina</taxon>
        <taxon>Agaricomycetes</taxon>
        <taxon>Polyporales</taxon>
        <taxon>Polyporaceae</taxon>
        <taxon>Lentinus</taxon>
    </lineage>
</organism>
<proteinExistence type="predicted"/>
<evidence type="ECO:0000256" key="1">
    <source>
        <dbReference type="SAM" id="MobiDB-lite"/>
    </source>
</evidence>
<feature type="region of interest" description="Disordered" evidence="1">
    <location>
        <begin position="1"/>
        <end position="28"/>
    </location>
</feature>
<name>A0A371DW11_9APHY</name>
<dbReference type="EMBL" id="KZ857380">
    <property type="protein sequence ID" value="RDX56742.1"/>
    <property type="molecule type" value="Genomic_DNA"/>
</dbReference>
<gene>
    <name evidence="2" type="ORF">OH76DRAFT_413544</name>
</gene>
<accession>A0A371DW11</accession>
<keyword evidence="3" id="KW-1185">Reference proteome</keyword>
<feature type="compositionally biased region" description="Basic residues" evidence="1">
    <location>
        <begin position="15"/>
        <end position="26"/>
    </location>
</feature>
<sequence length="148" mass="16192">MRSVRSATRELPRIHGTHCSRRRGKSRPLLGSPSETLCCFTTCPIAIPSGGASSPRRRSAGTRRSMTCAPRRWVAECSESQPGTLLNFQSHRSSLRTAIDSAADISSEWPWRTCLAVCLLPFETHAAVMRAGVALHRTACRTRPSSSV</sequence>
<dbReference type="Proteomes" id="UP000256964">
    <property type="component" value="Unassembled WGS sequence"/>
</dbReference>
<protein>
    <submittedName>
        <fullName evidence="2">Uncharacterized protein</fullName>
    </submittedName>
</protein>
<evidence type="ECO:0000313" key="2">
    <source>
        <dbReference type="EMBL" id="RDX56742.1"/>
    </source>
</evidence>
<dbReference type="AlphaFoldDB" id="A0A371DW11"/>
<evidence type="ECO:0000313" key="3">
    <source>
        <dbReference type="Proteomes" id="UP000256964"/>
    </source>
</evidence>